<dbReference type="GO" id="GO:0031314">
    <property type="term" value="C:extrinsic component of mitochondrial inner membrane"/>
    <property type="evidence" value="ECO:0007669"/>
    <property type="project" value="UniProtKB-UniRule"/>
</dbReference>
<feature type="binding site" evidence="7">
    <location>
        <position position="208"/>
    </location>
    <ligand>
        <name>Zn(2+)</name>
        <dbReference type="ChEBI" id="CHEBI:29105"/>
    </ligand>
</feature>
<keyword evidence="1 7" id="KW-0831">Ubiquinone biosynthesis</keyword>
<dbReference type="HAMAP" id="MF_03111">
    <property type="entry name" value="Coq4"/>
    <property type="match status" value="1"/>
</dbReference>
<sequence>MLRPNIVRQLTRIGFLNTINKQMICGSKRLYQDNHQQTYDESEFSHKNDDDNIEQLPMYDGHILLSPIQRTLLSVGSALAALNDPYRDDAVATFGETTGHYALRQMYTEMLKHPEGQRIIRDQPRIHSTTIDLEALGQLPPNTFGYNYYDFLRINVRICVHFFYSVAKNFFFIENPKRKLHQIHENRFDLLMIPELAYVCQRYREVHDLVHCILSMPTNMLGEVLVKWVEAIQTGLPLCWFGGLFGAVKLNAKARQVYLNQGLPWALQCGHQAKKFMCIYYEERFEQDFEDLRKELNIPKPPKIGKIRSHV</sequence>
<keyword evidence="4 7" id="KW-0496">Mitochondrion</keyword>
<dbReference type="InterPro" id="IPR027540">
    <property type="entry name" value="Coq4_euk"/>
</dbReference>
<keyword evidence="6 7" id="KW-0456">Lyase</keyword>
<dbReference type="GO" id="GO:0120539">
    <property type="term" value="F:4-hydroxy-3-methoxy-5-polyprenylbenzoate decarboxylase activity"/>
    <property type="evidence" value="ECO:0007669"/>
    <property type="project" value="UniProtKB-EC"/>
</dbReference>
<evidence type="ECO:0000256" key="3">
    <source>
        <dbReference type="ARBA" id="ARBA00022833"/>
    </source>
</evidence>
<evidence type="ECO:0000256" key="1">
    <source>
        <dbReference type="ARBA" id="ARBA00022688"/>
    </source>
</evidence>
<keyword evidence="8" id="KW-0830">Ubiquinone</keyword>
<comment type="cofactor">
    <cofactor evidence="7">
        <name>Zn(2+)</name>
        <dbReference type="ChEBI" id="CHEBI:29105"/>
    </cofactor>
</comment>
<reference evidence="8" key="1">
    <citation type="submission" date="2013-05" db="EMBL/GenBank/DDBJ databases">
        <authorList>
            <person name="Yim A.K.Y."/>
            <person name="Chan T.F."/>
            <person name="Ji K.M."/>
            <person name="Liu X.Y."/>
            <person name="Zhou J.W."/>
            <person name="Li R.Q."/>
            <person name="Yang K.Y."/>
            <person name="Li J."/>
            <person name="Li M."/>
            <person name="Law P.T.W."/>
            <person name="Wu Y.L."/>
            <person name="Cai Z.L."/>
            <person name="Qin H."/>
            <person name="Bao Y."/>
            <person name="Leung R.K.K."/>
            <person name="Ng P.K.S."/>
            <person name="Zou J."/>
            <person name="Zhong X.J."/>
            <person name="Ran P.X."/>
            <person name="Zhong N.S."/>
            <person name="Liu Z.G."/>
            <person name="Tsui S.K.W."/>
        </authorList>
    </citation>
    <scope>NUCLEOTIDE SEQUENCE</scope>
    <source>
        <strain evidence="8">Derf</strain>
        <tissue evidence="8">Whole organism</tissue>
    </source>
</reference>
<gene>
    <name evidence="8" type="primary">COQ4</name>
    <name evidence="8" type="ORF">DERF_004972</name>
</gene>
<keyword evidence="9" id="KW-1185">Reference proteome</keyword>
<evidence type="ECO:0000313" key="9">
    <source>
        <dbReference type="Proteomes" id="UP000790347"/>
    </source>
</evidence>
<evidence type="ECO:0000256" key="2">
    <source>
        <dbReference type="ARBA" id="ARBA00022792"/>
    </source>
</evidence>
<evidence type="ECO:0000256" key="6">
    <source>
        <dbReference type="ARBA" id="ARBA00023239"/>
    </source>
</evidence>
<evidence type="ECO:0000313" key="8">
    <source>
        <dbReference type="EMBL" id="KAH9521304.1"/>
    </source>
</evidence>
<dbReference type="AlphaFoldDB" id="A0A922L639"/>
<evidence type="ECO:0000256" key="4">
    <source>
        <dbReference type="ARBA" id="ARBA00023128"/>
    </source>
</evidence>
<comment type="caution">
    <text evidence="8">The sequence shown here is derived from an EMBL/GenBank/DDBJ whole genome shotgun (WGS) entry which is preliminary data.</text>
</comment>
<comment type="subcellular location">
    <subcellularLocation>
        <location evidence="7">Mitochondrion inner membrane</location>
        <topology evidence="7">Peripheral membrane protein</topology>
        <orientation evidence="7">Matrix side</orientation>
    </subcellularLocation>
</comment>
<dbReference type="GO" id="GO:0008270">
    <property type="term" value="F:zinc ion binding"/>
    <property type="evidence" value="ECO:0007669"/>
    <property type="project" value="UniProtKB-UniRule"/>
</dbReference>
<dbReference type="Proteomes" id="UP000790347">
    <property type="component" value="Unassembled WGS sequence"/>
</dbReference>
<accession>A0A922L639</accession>
<feature type="binding site" evidence="7">
    <location>
        <position position="211"/>
    </location>
    <ligand>
        <name>Zn(2+)</name>
        <dbReference type="ChEBI" id="CHEBI:29105"/>
    </ligand>
</feature>
<dbReference type="Pfam" id="PF05019">
    <property type="entry name" value="Coq4"/>
    <property type="match status" value="2"/>
</dbReference>
<keyword evidence="3 7" id="KW-0862">Zinc</keyword>
<evidence type="ECO:0000256" key="7">
    <source>
        <dbReference type="HAMAP-Rule" id="MF_03111"/>
    </source>
</evidence>
<dbReference type="InterPro" id="IPR007715">
    <property type="entry name" value="Coq4"/>
</dbReference>
<keyword evidence="2 7" id="KW-0999">Mitochondrion inner membrane</keyword>
<comment type="function">
    <text evidence="7">Lyase that catalyzes the C1-decarboxylation of 4-hydroxy-3-methoxy-5-(all-trans-polyprenyl)benzoic acid into 2-methoxy-6-(all-trans-polyprenyl)phenol during ubiquinone biosynthesis.</text>
</comment>
<dbReference type="PANTHER" id="PTHR12922:SF7">
    <property type="entry name" value="UBIQUINONE BIOSYNTHESIS PROTEIN COQ4 HOMOLOG, MITOCHONDRIAL"/>
    <property type="match status" value="1"/>
</dbReference>
<comment type="pathway">
    <text evidence="7">Cofactor biosynthesis; ubiquinone biosynthesis.</text>
</comment>
<keyword evidence="7" id="KW-0479">Metal-binding</keyword>
<organism evidence="8 9">
    <name type="scientific">Dermatophagoides farinae</name>
    <name type="common">American house dust mite</name>
    <dbReference type="NCBI Taxonomy" id="6954"/>
    <lineage>
        <taxon>Eukaryota</taxon>
        <taxon>Metazoa</taxon>
        <taxon>Ecdysozoa</taxon>
        <taxon>Arthropoda</taxon>
        <taxon>Chelicerata</taxon>
        <taxon>Arachnida</taxon>
        <taxon>Acari</taxon>
        <taxon>Acariformes</taxon>
        <taxon>Sarcoptiformes</taxon>
        <taxon>Astigmata</taxon>
        <taxon>Psoroptidia</taxon>
        <taxon>Analgoidea</taxon>
        <taxon>Pyroglyphidae</taxon>
        <taxon>Dermatophagoidinae</taxon>
        <taxon>Dermatophagoides</taxon>
    </lineage>
</organism>
<dbReference type="EC" id="4.1.1.130" evidence="7"/>
<comment type="catalytic activity">
    <reaction evidence="7">
        <text>a 4-hydroxy-3-methoxy-5-(all-trans-polyprenyl)benzoate + H(+) = a 2-methoxy-6-(all-trans-polyprenyl)phenol + CO2</text>
        <dbReference type="Rhea" id="RHEA:81179"/>
        <dbReference type="Rhea" id="RHEA-COMP:9551"/>
        <dbReference type="Rhea" id="RHEA-COMP:10931"/>
        <dbReference type="ChEBI" id="CHEBI:15378"/>
        <dbReference type="ChEBI" id="CHEBI:16526"/>
        <dbReference type="ChEBI" id="CHEBI:62731"/>
        <dbReference type="ChEBI" id="CHEBI:84443"/>
        <dbReference type="EC" id="4.1.1.130"/>
    </reaction>
</comment>
<comment type="subunit">
    <text evidence="7">Component of a multi-subunit COQ enzyme complex.</text>
</comment>
<dbReference type="EMBL" id="ASGP02000002">
    <property type="protein sequence ID" value="KAH9521304.1"/>
    <property type="molecule type" value="Genomic_DNA"/>
</dbReference>
<reference evidence="8" key="2">
    <citation type="journal article" date="2022" name="Res Sq">
        <title>Comparative Genomics Reveals Insights into the Divergent Evolution of Astigmatic Mites and Household Pest Adaptations.</title>
        <authorList>
            <person name="Xiong Q."/>
            <person name="Wan A.T.-Y."/>
            <person name="Liu X.-Y."/>
            <person name="Fung C.S.-H."/>
            <person name="Xiao X."/>
            <person name="Malainual N."/>
            <person name="Hou J."/>
            <person name="Wang L."/>
            <person name="Wang M."/>
            <person name="Yang K."/>
            <person name="Cui Y."/>
            <person name="Leung E."/>
            <person name="Nong W."/>
            <person name="Shin S.-K."/>
            <person name="Au S."/>
            <person name="Jeong K.Y."/>
            <person name="Chew F.T."/>
            <person name="Hui J."/>
            <person name="Leung T.F."/>
            <person name="Tungtrongchitr A."/>
            <person name="Zhong N."/>
            <person name="Liu Z."/>
            <person name="Tsui S."/>
        </authorList>
    </citation>
    <scope>NUCLEOTIDE SEQUENCE</scope>
    <source>
        <strain evidence="8">Derf</strain>
        <tissue evidence="8">Whole organism</tissue>
    </source>
</reference>
<evidence type="ECO:0000256" key="5">
    <source>
        <dbReference type="ARBA" id="ARBA00023136"/>
    </source>
</evidence>
<comment type="similarity">
    <text evidence="7">Belongs to the COQ4 family.</text>
</comment>
<feature type="binding site" evidence="7">
    <location>
        <position position="223"/>
    </location>
    <ligand>
        <name>Zn(2+)</name>
        <dbReference type="ChEBI" id="CHEBI:29105"/>
    </ligand>
</feature>
<protein>
    <recommendedName>
        <fullName evidence="7">Ubiquinone biosynthesis protein COQ4 homolog, mitochondrial</fullName>
    </recommendedName>
    <alternativeName>
        <fullName evidence="7">4-hydroxy-3-methoxy-5-polyprenylbenzoate decarboxylase</fullName>
        <ecNumber evidence="7">4.1.1.130</ecNumber>
    </alternativeName>
    <alternativeName>
        <fullName evidence="7">Coenzyme Q biosynthesis protein 4 homolog</fullName>
    </alternativeName>
</protein>
<feature type="binding site" evidence="7">
    <location>
        <position position="207"/>
    </location>
    <ligand>
        <name>Zn(2+)</name>
        <dbReference type="ChEBI" id="CHEBI:29105"/>
    </ligand>
</feature>
<keyword evidence="5 7" id="KW-0472">Membrane</keyword>
<dbReference type="PANTHER" id="PTHR12922">
    <property type="entry name" value="UBIQUINONE BIOSYNTHESIS PROTEIN"/>
    <property type="match status" value="1"/>
</dbReference>
<proteinExistence type="inferred from homology"/>
<name>A0A922L639_DERFA</name>